<dbReference type="PANTHER" id="PTHR43409">
    <property type="entry name" value="ANAEROBIC MAGNESIUM-PROTOPORPHYRIN IX MONOMETHYL ESTER CYCLASE-RELATED"/>
    <property type="match status" value="1"/>
</dbReference>
<accession>A0A7X9IJ32</accession>
<dbReference type="AlphaFoldDB" id="A0A7X9IJ32"/>
<evidence type="ECO:0000256" key="6">
    <source>
        <dbReference type="SAM" id="MobiDB-lite"/>
    </source>
</evidence>
<dbReference type="GO" id="GO:0046872">
    <property type="term" value="F:metal ion binding"/>
    <property type="evidence" value="ECO:0007669"/>
    <property type="project" value="UniProtKB-KW"/>
</dbReference>
<dbReference type="InterPro" id="IPR007197">
    <property type="entry name" value="rSAM"/>
</dbReference>
<dbReference type="InterPro" id="IPR051198">
    <property type="entry name" value="BchE-like"/>
</dbReference>
<feature type="non-terminal residue" evidence="8">
    <location>
        <position position="1"/>
    </location>
</feature>
<dbReference type="PROSITE" id="PS51918">
    <property type="entry name" value="RADICAL_SAM"/>
    <property type="match status" value="1"/>
</dbReference>
<comment type="cofactor">
    <cofactor evidence="1">
        <name>[4Fe-4S] cluster</name>
        <dbReference type="ChEBI" id="CHEBI:49883"/>
    </cofactor>
</comment>
<keyword evidence="5" id="KW-0411">Iron-sulfur</keyword>
<keyword evidence="2" id="KW-0949">S-adenosyl-L-methionine</keyword>
<evidence type="ECO:0000313" key="8">
    <source>
        <dbReference type="EMBL" id="NMC62215.1"/>
    </source>
</evidence>
<dbReference type="CDD" id="cd01335">
    <property type="entry name" value="Radical_SAM"/>
    <property type="match status" value="1"/>
</dbReference>
<dbReference type="PANTHER" id="PTHR43409:SF16">
    <property type="entry name" value="SLR0320 PROTEIN"/>
    <property type="match status" value="1"/>
</dbReference>
<dbReference type="Pfam" id="PF04055">
    <property type="entry name" value="Radical_SAM"/>
    <property type="match status" value="1"/>
</dbReference>
<reference evidence="8 9" key="1">
    <citation type="journal article" date="2020" name="Biotechnol. Biofuels">
        <title>New insights from the biogas microbiome by comprehensive genome-resolved metagenomics of nearly 1600 species originating from multiple anaerobic digesters.</title>
        <authorList>
            <person name="Campanaro S."/>
            <person name="Treu L."/>
            <person name="Rodriguez-R L.M."/>
            <person name="Kovalovszki A."/>
            <person name="Ziels R.M."/>
            <person name="Maus I."/>
            <person name="Zhu X."/>
            <person name="Kougias P.G."/>
            <person name="Basile A."/>
            <person name="Luo G."/>
            <person name="Schluter A."/>
            <person name="Konstantinidis K.T."/>
            <person name="Angelidaki I."/>
        </authorList>
    </citation>
    <scope>NUCLEOTIDE SEQUENCE [LARGE SCALE GENOMIC DNA]</scope>
    <source>
        <strain evidence="8">AS27yjCOA_65</strain>
    </source>
</reference>
<dbReference type="InterPro" id="IPR023404">
    <property type="entry name" value="rSAM_horseshoe"/>
</dbReference>
<dbReference type="EMBL" id="JAAZON010000137">
    <property type="protein sequence ID" value="NMC62215.1"/>
    <property type="molecule type" value="Genomic_DNA"/>
</dbReference>
<comment type="caution">
    <text evidence="8">The sequence shown here is derived from an EMBL/GenBank/DDBJ whole genome shotgun (WGS) entry which is preliminary data.</text>
</comment>
<dbReference type="InterPro" id="IPR025288">
    <property type="entry name" value="DUF4080"/>
</dbReference>
<name>A0A7X9IJ32_9DELT</name>
<organism evidence="8 9">
    <name type="scientific">SAR324 cluster bacterium</name>
    <dbReference type="NCBI Taxonomy" id="2024889"/>
    <lineage>
        <taxon>Bacteria</taxon>
        <taxon>Deltaproteobacteria</taxon>
        <taxon>SAR324 cluster</taxon>
    </lineage>
</organism>
<feature type="region of interest" description="Disordered" evidence="6">
    <location>
        <begin position="405"/>
        <end position="429"/>
    </location>
</feature>
<dbReference type="SFLD" id="SFLDG01082">
    <property type="entry name" value="B12-binding_domain_containing"/>
    <property type="match status" value="1"/>
</dbReference>
<dbReference type="InterPro" id="IPR058240">
    <property type="entry name" value="rSAM_sf"/>
</dbReference>
<evidence type="ECO:0000256" key="5">
    <source>
        <dbReference type="ARBA" id="ARBA00023014"/>
    </source>
</evidence>
<evidence type="ECO:0000259" key="7">
    <source>
        <dbReference type="PROSITE" id="PS51918"/>
    </source>
</evidence>
<dbReference type="GO" id="GO:0003824">
    <property type="term" value="F:catalytic activity"/>
    <property type="evidence" value="ECO:0007669"/>
    <property type="project" value="InterPro"/>
</dbReference>
<proteinExistence type="predicted"/>
<dbReference type="SFLD" id="SFLDS00029">
    <property type="entry name" value="Radical_SAM"/>
    <property type="match status" value="1"/>
</dbReference>
<evidence type="ECO:0000256" key="3">
    <source>
        <dbReference type="ARBA" id="ARBA00022723"/>
    </source>
</evidence>
<evidence type="ECO:0000256" key="1">
    <source>
        <dbReference type="ARBA" id="ARBA00001966"/>
    </source>
</evidence>
<protein>
    <submittedName>
        <fullName evidence="8">DUF4080 domain-containing protein</fullName>
    </submittedName>
</protein>
<dbReference type="Gene3D" id="3.80.30.20">
    <property type="entry name" value="tm_1862 like domain"/>
    <property type="match status" value="1"/>
</dbReference>
<dbReference type="InterPro" id="IPR006638">
    <property type="entry name" value="Elp3/MiaA/NifB-like_rSAM"/>
</dbReference>
<dbReference type="SMART" id="SM00729">
    <property type="entry name" value="Elp3"/>
    <property type="match status" value="1"/>
</dbReference>
<keyword evidence="4" id="KW-0408">Iron</keyword>
<evidence type="ECO:0000256" key="2">
    <source>
        <dbReference type="ARBA" id="ARBA00022691"/>
    </source>
</evidence>
<dbReference type="GO" id="GO:0051536">
    <property type="term" value="F:iron-sulfur cluster binding"/>
    <property type="evidence" value="ECO:0007669"/>
    <property type="project" value="UniProtKB-KW"/>
</dbReference>
<evidence type="ECO:0000313" key="9">
    <source>
        <dbReference type="Proteomes" id="UP000524246"/>
    </source>
</evidence>
<sequence>PSISIVLGGPEVSYETDRQSIVQYADCVITGEAEHEFPKVCKKILSGLFPEKKIIHSQNPNLEDLKLPYNYYSSEDLAQKAVYIEASRGCPFHCEFCLSALDESIRYFDKKVILSALDDLLRRGARHFKFVDRTFNLPSETSKAILDFFANSSGEGIFVHFEIVPDILSDEIKAKLQKFPPALIQLEAGVQSLNPEVCELINRRQDCKRTLENLAFLKQRTHSYIHADLVVGLPSEDLISIAEGFDALYSLDLHEIQIGILKRLNGAPIVKHEKDYELVFDTHAPYEILSTSTLSFHTLQQLKRLSHVFDFISNSGNFKKTMQLLVKTRSSSFQSFLDFSNWVYLKLGRVHSVALENWCELLFAYLVEEHDLDKSKVAEVIFYDYSRKLRYGFPKMLKRYIRNDNQDAGEAKPPKKWMPKRQQQHMNYE</sequence>
<dbReference type="Proteomes" id="UP000524246">
    <property type="component" value="Unassembled WGS sequence"/>
</dbReference>
<gene>
    <name evidence="8" type="ORF">GYA55_03520</name>
</gene>
<dbReference type="SUPFAM" id="SSF102114">
    <property type="entry name" value="Radical SAM enzymes"/>
    <property type="match status" value="1"/>
</dbReference>
<feature type="compositionally biased region" description="Basic residues" evidence="6">
    <location>
        <begin position="414"/>
        <end position="423"/>
    </location>
</feature>
<dbReference type="GO" id="GO:0005829">
    <property type="term" value="C:cytosol"/>
    <property type="evidence" value="ECO:0007669"/>
    <property type="project" value="TreeGrafter"/>
</dbReference>
<dbReference type="Pfam" id="PF13311">
    <property type="entry name" value="DUF4080"/>
    <property type="match status" value="1"/>
</dbReference>
<feature type="domain" description="Radical SAM core" evidence="7">
    <location>
        <begin position="76"/>
        <end position="300"/>
    </location>
</feature>
<evidence type="ECO:0000256" key="4">
    <source>
        <dbReference type="ARBA" id="ARBA00023004"/>
    </source>
</evidence>
<keyword evidence="3" id="KW-0479">Metal-binding</keyword>